<sequence>MHRGLKLPDQSLGWCLELSKEGGQKLFAAWKFGESRNLGEGDDFVIHDAGFDLKTFVIFRELGDDLGGGDGIGTEKYCGGTFEEGTQVFGQLLRFFFKSEAHKVILGDEKFATGFIGFGAEQVLFFDGKTGVFGENNSLRIV</sequence>
<evidence type="ECO:0000313" key="1">
    <source>
        <dbReference type="EMBL" id="KKT51793.1"/>
    </source>
</evidence>
<reference evidence="1 2" key="1">
    <citation type="journal article" date="2015" name="Nature">
        <title>rRNA introns, odd ribosomes, and small enigmatic genomes across a large radiation of phyla.</title>
        <authorList>
            <person name="Brown C.T."/>
            <person name="Hug L.A."/>
            <person name="Thomas B.C."/>
            <person name="Sharon I."/>
            <person name="Castelle C.J."/>
            <person name="Singh A."/>
            <person name="Wilkins M.J."/>
            <person name="Williams K.H."/>
            <person name="Banfield J.F."/>
        </authorList>
    </citation>
    <scope>NUCLEOTIDE SEQUENCE [LARGE SCALE GENOMIC DNA]</scope>
</reference>
<accession>A0A0G1HYY6</accession>
<dbReference type="AlphaFoldDB" id="A0A0G1HYY6"/>
<dbReference type="EMBL" id="LCIH01000008">
    <property type="protein sequence ID" value="KKT51793.1"/>
    <property type="molecule type" value="Genomic_DNA"/>
</dbReference>
<dbReference type="Proteomes" id="UP000034006">
    <property type="component" value="Unassembled WGS sequence"/>
</dbReference>
<protein>
    <submittedName>
        <fullName evidence="1">Uncharacterized protein</fullName>
    </submittedName>
</protein>
<organism evidence="1 2">
    <name type="scientific">Candidatus Collierbacteria bacterium GW2011_GWB2_44_22</name>
    <dbReference type="NCBI Taxonomy" id="1618387"/>
    <lineage>
        <taxon>Bacteria</taxon>
        <taxon>Candidatus Collieribacteriota</taxon>
    </lineage>
</organism>
<proteinExistence type="predicted"/>
<name>A0A0G1HYY6_9BACT</name>
<gene>
    <name evidence="1" type="ORF">UW44_C0008G0115</name>
</gene>
<comment type="caution">
    <text evidence="1">The sequence shown here is derived from an EMBL/GenBank/DDBJ whole genome shotgun (WGS) entry which is preliminary data.</text>
</comment>
<evidence type="ECO:0000313" key="2">
    <source>
        <dbReference type="Proteomes" id="UP000034006"/>
    </source>
</evidence>